<keyword evidence="2" id="KW-0472">Membrane</keyword>
<gene>
    <name evidence="3" type="ORF">C0630_08800</name>
</gene>
<name>A0A2N6CXQ9_9GAMM</name>
<comment type="caution">
    <text evidence="3">The sequence shown here is derived from an EMBL/GenBank/DDBJ whole genome shotgun (WGS) entry which is preliminary data.</text>
</comment>
<protein>
    <submittedName>
        <fullName evidence="3">Formate dehydrogenase</fullName>
    </submittedName>
</protein>
<dbReference type="RefSeq" id="WP_273438898.1">
    <property type="nucleotide sequence ID" value="NZ_PKUN01000009.1"/>
</dbReference>
<dbReference type="Proteomes" id="UP000235015">
    <property type="component" value="Unassembled WGS sequence"/>
</dbReference>
<reference evidence="3 4" key="1">
    <citation type="submission" date="2017-11" db="EMBL/GenBank/DDBJ databases">
        <title>Genome-resolved metagenomics identifies genetic mobility, metabolic interactions, and unexpected diversity in perchlorate-reducing communities.</title>
        <authorList>
            <person name="Barnum T.P."/>
            <person name="Figueroa I.A."/>
            <person name="Carlstrom C.I."/>
            <person name="Lucas L.N."/>
            <person name="Engelbrektson A.L."/>
            <person name="Coates J.D."/>
        </authorList>
    </citation>
    <scope>NUCLEOTIDE SEQUENCE [LARGE SCALE GENOMIC DNA]</scope>
    <source>
        <strain evidence="3">BM301</strain>
    </source>
</reference>
<keyword evidence="2" id="KW-1133">Transmembrane helix</keyword>
<feature type="transmembrane region" description="Helical" evidence="2">
    <location>
        <begin position="21"/>
        <end position="40"/>
    </location>
</feature>
<dbReference type="EMBL" id="PKUN01000009">
    <property type="protein sequence ID" value="PLX62086.1"/>
    <property type="molecule type" value="Genomic_DNA"/>
</dbReference>
<keyword evidence="1" id="KW-0732">Signal</keyword>
<sequence length="69" mass="7572">MKQDQKKHLDSELRKFIKGSLVTGVGVATATVLPGVVVATEEDSPGQPKEQKGYRLTPHILEYYKTTAS</sequence>
<evidence type="ECO:0000256" key="1">
    <source>
        <dbReference type="ARBA" id="ARBA00022729"/>
    </source>
</evidence>
<accession>A0A2N6CXQ9</accession>
<organism evidence="3 4">
    <name type="scientific">Sedimenticola selenatireducens</name>
    <dbReference type="NCBI Taxonomy" id="191960"/>
    <lineage>
        <taxon>Bacteria</taxon>
        <taxon>Pseudomonadati</taxon>
        <taxon>Pseudomonadota</taxon>
        <taxon>Gammaproteobacteria</taxon>
        <taxon>Chromatiales</taxon>
        <taxon>Sedimenticolaceae</taxon>
        <taxon>Sedimenticola</taxon>
    </lineage>
</organism>
<dbReference type="NCBIfam" id="TIGR01409">
    <property type="entry name" value="TAT_signal_seq"/>
    <property type="match status" value="1"/>
</dbReference>
<dbReference type="AlphaFoldDB" id="A0A2N6CXQ9"/>
<dbReference type="InterPro" id="IPR019546">
    <property type="entry name" value="TAT_signal_bac_arc"/>
</dbReference>
<evidence type="ECO:0000313" key="4">
    <source>
        <dbReference type="Proteomes" id="UP000235015"/>
    </source>
</evidence>
<dbReference type="STRING" id="1111735.GCA_000428045_04132"/>
<keyword evidence="2" id="KW-0812">Transmembrane</keyword>
<evidence type="ECO:0000256" key="2">
    <source>
        <dbReference type="SAM" id="Phobius"/>
    </source>
</evidence>
<proteinExistence type="predicted"/>
<evidence type="ECO:0000313" key="3">
    <source>
        <dbReference type="EMBL" id="PLX62086.1"/>
    </source>
</evidence>